<dbReference type="SUPFAM" id="SSF55073">
    <property type="entry name" value="Nucleotide cyclase"/>
    <property type="match status" value="1"/>
</dbReference>
<keyword evidence="3" id="KW-1185">Reference proteome</keyword>
<dbReference type="InterPro" id="IPR029787">
    <property type="entry name" value="Nucleotide_cyclase"/>
</dbReference>
<comment type="caution">
    <text evidence="2">The sequence shown here is derived from an EMBL/GenBank/DDBJ whole genome shotgun (WGS) entry which is preliminary data.</text>
</comment>
<organism evidence="2 3">
    <name type="scientific">Leeia aquatica</name>
    <dbReference type="NCBI Taxonomy" id="2725557"/>
    <lineage>
        <taxon>Bacteria</taxon>
        <taxon>Pseudomonadati</taxon>
        <taxon>Pseudomonadota</taxon>
        <taxon>Betaproteobacteria</taxon>
        <taxon>Neisseriales</taxon>
        <taxon>Leeiaceae</taxon>
        <taxon>Leeia</taxon>
    </lineage>
</organism>
<dbReference type="AlphaFoldDB" id="A0A847SFH2"/>
<dbReference type="GO" id="GO:0004016">
    <property type="term" value="F:adenylate cyclase activity"/>
    <property type="evidence" value="ECO:0007669"/>
    <property type="project" value="UniProtKB-ARBA"/>
</dbReference>
<dbReference type="RefSeq" id="WP_168877593.1">
    <property type="nucleotide sequence ID" value="NZ_JABAIM010000002.1"/>
</dbReference>
<dbReference type="Gene3D" id="3.30.70.1230">
    <property type="entry name" value="Nucleotide cyclase"/>
    <property type="match status" value="1"/>
</dbReference>
<dbReference type="Proteomes" id="UP000587991">
    <property type="component" value="Unassembled WGS sequence"/>
</dbReference>
<name>A0A847SFH2_9NEIS</name>
<evidence type="ECO:0000313" key="2">
    <source>
        <dbReference type="EMBL" id="NLR75968.1"/>
    </source>
</evidence>
<proteinExistence type="predicted"/>
<accession>A0A847SFH2</accession>
<dbReference type="EMBL" id="JABAIM010000002">
    <property type="protein sequence ID" value="NLR75968.1"/>
    <property type="molecule type" value="Genomic_DNA"/>
</dbReference>
<evidence type="ECO:0000259" key="1">
    <source>
        <dbReference type="PROSITE" id="PS50125"/>
    </source>
</evidence>
<dbReference type="GO" id="GO:0035556">
    <property type="term" value="P:intracellular signal transduction"/>
    <property type="evidence" value="ECO:0007669"/>
    <property type="project" value="InterPro"/>
</dbReference>
<dbReference type="PROSITE" id="PS50125">
    <property type="entry name" value="GUANYLATE_CYCLASE_2"/>
    <property type="match status" value="1"/>
</dbReference>
<sequence length="198" mass="21883">MPYTRLHQLLADRLAHPERQPAIEQQIWAEFGCTQAILYTDLAGFSRGVADFGIVHFLQLILESRQLFLPLVHAHQGRFLKEEGDSLLLLFDNPVQAACCAQAMQHASRHHNAGRPPEQRIDLCLGLGYGQVLRIGQHDVFGEEVNAACKLGEDVAGSGEILLTAAMRTALLASMPADALPPLPERAGWPSVYRLSWQ</sequence>
<dbReference type="CDD" id="cd07302">
    <property type="entry name" value="CHD"/>
    <property type="match status" value="1"/>
</dbReference>
<gene>
    <name evidence="2" type="ORF">HF682_12440</name>
</gene>
<reference evidence="2 3" key="1">
    <citation type="submission" date="2020-04" db="EMBL/GenBank/DDBJ databases">
        <title>Draft genome of Leeia sp. IMCC25680.</title>
        <authorList>
            <person name="Song J."/>
            <person name="Cho J.-C."/>
        </authorList>
    </citation>
    <scope>NUCLEOTIDE SEQUENCE [LARGE SCALE GENOMIC DNA]</scope>
    <source>
        <strain evidence="2 3">IMCC25680</strain>
    </source>
</reference>
<evidence type="ECO:0000313" key="3">
    <source>
        <dbReference type="Proteomes" id="UP000587991"/>
    </source>
</evidence>
<feature type="domain" description="Guanylate cyclase" evidence="1">
    <location>
        <begin position="36"/>
        <end position="152"/>
    </location>
</feature>
<protein>
    <submittedName>
        <fullName evidence="2">Adenylate/guanylate cyclase domain-containing protein</fullName>
    </submittedName>
</protein>
<dbReference type="GO" id="GO:0009190">
    <property type="term" value="P:cyclic nucleotide biosynthetic process"/>
    <property type="evidence" value="ECO:0007669"/>
    <property type="project" value="InterPro"/>
</dbReference>
<dbReference type="InterPro" id="IPR001054">
    <property type="entry name" value="A/G_cyclase"/>
</dbReference>